<dbReference type="PROSITE" id="PS50994">
    <property type="entry name" value="INTEGRASE"/>
    <property type="match status" value="1"/>
</dbReference>
<sequence length="356" mass="40920">MILSCGYLFLCQIMQLIVLGLRGERSKEVEILVLRHQVAVLHRQVSRPDLEPADRAVLSVLSRLLPRPRWASFFVTPATLLRWHRDLVARRWTYPRRPGRPSIRGDVRRLVLRLAQENPTWGCRRIQGELVGLGYRIAASTVWKILTGAGLDPAPRRIGPTWTQFLAAQARGILACDFLHVDTIGLIRVYVLFLIEIATRRVHILGATTNPTGVWVTQQARNLMMDLGDRGARFKFLIRDRDTKYTAMFDDVFTAEGIEILRSPPGAPRANAHAERWVRTVRRECLDRMLIYNPRHLHLVLDEYVRHYNDHRPHQGRAQRPPNRETPPPPVADLATVRVNRRKILHGTISEYLQAA</sequence>
<name>A0ABW1KK94_9ACTN</name>
<organism evidence="3 4">
    <name type="scientific">Plantactinospora solaniradicis</name>
    <dbReference type="NCBI Taxonomy" id="1723736"/>
    <lineage>
        <taxon>Bacteria</taxon>
        <taxon>Bacillati</taxon>
        <taxon>Actinomycetota</taxon>
        <taxon>Actinomycetes</taxon>
        <taxon>Micromonosporales</taxon>
        <taxon>Micromonosporaceae</taxon>
        <taxon>Plantactinospora</taxon>
    </lineage>
</organism>
<dbReference type="Pfam" id="PF13565">
    <property type="entry name" value="HTH_32"/>
    <property type="match status" value="1"/>
</dbReference>
<evidence type="ECO:0000259" key="2">
    <source>
        <dbReference type="PROSITE" id="PS50994"/>
    </source>
</evidence>
<dbReference type="InterPro" id="IPR001584">
    <property type="entry name" value="Integrase_cat-core"/>
</dbReference>
<dbReference type="InterPro" id="IPR012337">
    <property type="entry name" value="RNaseH-like_sf"/>
</dbReference>
<dbReference type="SUPFAM" id="SSF53098">
    <property type="entry name" value="Ribonuclease H-like"/>
    <property type="match status" value="1"/>
</dbReference>
<feature type="domain" description="Integrase catalytic" evidence="2">
    <location>
        <begin position="156"/>
        <end position="329"/>
    </location>
</feature>
<dbReference type="Gene3D" id="3.30.420.10">
    <property type="entry name" value="Ribonuclease H-like superfamily/Ribonuclease H"/>
    <property type="match status" value="1"/>
</dbReference>
<proteinExistence type="predicted"/>
<accession>A0ABW1KK94</accession>
<evidence type="ECO:0000313" key="4">
    <source>
        <dbReference type="Proteomes" id="UP001596203"/>
    </source>
</evidence>
<dbReference type="Pfam" id="PF13683">
    <property type="entry name" value="rve_3"/>
    <property type="match status" value="1"/>
</dbReference>
<protein>
    <submittedName>
        <fullName evidence="3">Integrase core domain-containing protein</fullName>
    </submittedName>
</protein>
<comment type="caution">
    <text evidence="3">The sequence shown here is derived from an EMBL/GenBank/DDBJ whole genome shotgun (WGS) entry which is preliminary data.</text>
</comment>
<dbReference type="RefSeq" id="WP_377431613.1">
    <property type="nucleotide sequence ID" value="NZ_JBHSPR010000059.1"/>
</dbReference>
<keyword evidence="4" id="KW-1185">Reference proteome</keyword>
<evidence type="ECO:0000256" key="1">
    <source>
        <dbReference type="SAM" id="MobiDB-lite"/>
    </source>
</evidence>
<feature type="region of interest" description="Disordered" evidence="1">
    <location>
        <begin position="312"/>
        <end position="332"/>
    </location>
</feature>
<dbReference type="Proteomes" id="UP001596203">
    <property type="component" value="Unassembled WGS sequence"/>
</dbReference>
<dbReference type="InterPro" id="IPR036397">
    <property type="entry name" value="RNaseH_sf"/>
</dbReference>
<evidence type="ECO:0000313" key="3">
    <source>
        <dbReference type="EMBL" id="MFC6022247.1"/>
    </source>
</evidence>
<dbReference type="EMBL" id="JBHSPR010000059">
    <property type="protein sequence ID" value="MFC6022247.1"/>
    <property type="molecule type" value="Genomic_DNA"/>
</dbReference>
<gene>
    <name evidence="3" type="ORF">ACFP2T_39585</name>
</gene>
<reference evidence="4" key="1">
    <citation type="journal article" date="2019" name="Int. J. Syst. Evol. Microbiol.">
        <title>The Global Catalogue of Microorganisms (GCM) 10K type strain sequencing project: providing services to taxonomists for standard genome sequencing and annotation.</title>
        <authorList>
            <consortium name="The Broad Institute Genomics Platform"/>
            <consortium name="The Broad Institute Genome Sequencing Center for Infectious Disease"/>
            <person name="Wu L."/>
            <person name="Ma J."/>
        </authorList>
    </citation>
    <scope>NUCLEOTIDE SEQUENCE [LARGE SCALE GENOMIC DNA]</scope>
    <source>
        <strain evidence="4">ZS-35-S2</strain>
    </source>
</reference>